<dbReference type="InterPro" id="IPR044429">
    <property type="entry name" value="SETD4_SET"/>
</dbReference>
<proteinExistence type="predicted"/>
<dbReference type="GO" id="GO:0016279">
    <property type="term" value="F:protein-lysine N-methyltransferase activity"/>
    <property type="evidence" value="ECO:0007669"/>
    <property type="project" value="InterPro"/>
</dbReference>
<dbReference type="Pfam" id="PF00856">
    <property type="entry name" value="SET"/>
    <property type="match status" value="1"/>
</dbReference>
<feature type="domain" description="SET" evidence="1">
    <location>
        <begin position="26"/>
        <end position="244"/>
    </location>
</feature>
<accession>A0A8H4J1V1</accession>
<reference evidence="2" key="1">
    <citation type="submission" date="2020-04" db="EMBL/GenBank/DDBJ databases">
        <title>Genome Assembly and Annotation of Botryosphaeria dothidea sdau 11-99, a Latent Pathogen of Apple Fruit Ring Rot in China.</title>
        <authorList>
            <person name="Yu C."/>
            <person name="Diao Y."/>
            <person name="Lu Q."/>
            <person name="Zhao J."/>
            <person name="Cui S."/>
            <person name="Peng C."/>
            <person name="He B."/>
            <person name="Liu H."/>
        </authorList>
    </citation>
    <scope>NUCLEOTIDE SEQUENCE [LARGE SCALE GENOMIC DNA]</scope>
    <source>
        <strain evidence="2">Sdau11-99</strain>
    </source>
</reference>
<evidence type="ECO:0000313" key="2">
    <source>
        <dbReference type="EMBL" id="KAF4310297.1"/>
    </source>
</evidence>
<dbReference type="InterPro" id="IPR050600">
    <property type="entry name" value="SETD3_SETD6_MTase"/>
</dbReference>
<comment type="caution">
    <text evidence="2">The sequence shown here is derived from an EMBL/GenBank/DDBJ whole genome shotgun (WGS) entry which is preliminary data.</text>
</comment>
<dbReference type="AlphaFoldDB" id="A0A8H4J1V1"/>
<dbReference type="CDD" id="cd19177">
    <property type="entry name" value="SET_SETD4"/>
    <property type="match status" value="1"/>
</dbReference>
<sequence>METPSPGPEHEHFISWAKDQLGVTIDGVTPTKLPGRGLGVLATKPLKQGDLLVSVPAKSLLTIESKHVKDVRLPKEATVHGRLAAYLTLTSAKCDAPHRIWESVWPKKEEFEAIMPMNWEELQKELLPAHANSLLEKQQAKFEVDWELLKDHLPDKDCRDLFTYYWMIVNTRTFYWDYPTTTRTGKQQVKRRKLDPDDCMALCPFMEYFNHADEGCAVDHDLKGFTITCNREYNPGEEVFLSYGPHSNDFLLVEYGFILDTNKWDETKLDHIIIPKLSKTRKEALDDRGFLGNYTIDPSQPCFRTQVVLRALALPGNRWRAFADGFDEGADEREGVDGRLVEILKQYEREVDKVNKQVEDLSESDRRSVLQKRWGQIRNIVEDLLLEVER</sequence>
<organism evidence="2 3">
    <name type="scientific">Botryosphaeria dothidea</name>
    <dbReference type="NCBI Taxonomy" id="55169"/>
    <lineage>
        <taxon>Eukaryota</taxon>
        <taxon>Fungi</taxon>
        <taxon>Dikarya</taxon>
        <taxon>Ascomycota</taxon>
        <taxon>Pezizomycotina</taxon>
        <taxon>Dothideomycetes</taxon>
        <taxon>Dothideomycetes incertae sedis</taxon>
        <taxon>Botryosphaeriales</taxon>
        <taxon>Botryosphaeriaceae</taxon>
        <taxon>Botryosphaeria</taxon>
    </lineage>
</organism>
<dbReference type="PANTHER" id="PTHR13271">
    <property type="entry name" value="UNCHARACTERIZED PUTATIVE METHYLTRANSFERASE"/>
    <property type="match status" value="1"/>
</dbReference>
<dbReference type="InterPro" id="IPR046341">
    <property type="entry name" value="SET_dom_sf"/>
</dbReference>
<evidence type="ECO:0000259" key="1">
    <source>
        <dbReference type="PROSITE" id="PS50280"/>
    </source>
</evidence>
<protein>
    <submittedName>
        <fullName evidence="2">Set domain-containing protein</fullName>
    </submittedName>
</protein>
<name>A0A8H4J1V1_9PEZI</name>
<keyword evidence="3" id="KW-1185">Reference proteome</keyword>
<dbReference type="PANTHER" id="PTHR13271:SF137">
    <property type="entry name" value="SET DOMAIN-CONTAINING PROTEIN"/>
    <property type="match status" value="1"/>
</dbReference>
<gene>
    <name evidence="2" type="ORF">GTA08_BOTSDO02199</name>
</gene>
<dbReference type="SUPFAM" id="SSF82199">
    <property type="entry name" value="SET domain"/>
    <property type="match status" value="1"/>
</dbReference>
<dbReference type="Gene3D" id="3.90.1410.10">
    <property type="entry name" value="set domain protein methyltransferase, domain 1"/>
    <property type="match status" value="1"/>
</dbReference>
<dbReference type="InterPro" id="IPR001214">
    <property type="entry name" value="SET_dom"/>
</dbReference>
<dbReference type="EMBL" id="WWBZ02000016">
    <property type="protein sequence ID" value="KAF4310297.1"/>
    <property type="molecule type" value="Genomic_DNA"/>
</dbReference>
<evidence type="ECO:0000313" key="3">
    <source>
        <dbReference type="Proteomes" id="UP000572817"/>
    </source>
</evidence>
<dbReference type="Proteomes" id="UP000572817">
    <property type="component" value="Unassembled WGS sequence"/>
</dbReference>
<dbReference type="OrthoDB" id="341421at2759"/>
<dbReference type="PROSITE" id="PS50280">
    <property type="entry name" value="SET"/>
    <property type="match status" value="1"/>
</dbReference>